<gene>
    <name evidence="1" type="ORF">OG327_25580</name>
</gene>
<name>A0AAU2JV48_9ACTN</name>
<protein>
    <submittedName>
        <fullName evidence="1">Uncharacterized protein</fullName>
    </submittedName>
</protein>
<sequence length="107" mass="10867">MHWKVYGHDPAGLAEVPAAAGFTAGPGLSLPAAEFDRLEPAEYARPDAGALAVAAASGPHAGSLADFVAAVATGKNATPRCCWRAARWWPRGGRGWPGARTSSSAAA</sequence>
<reference evidence="1" key="1">
    <citation type="submission" date="2022-10" db="EMBL/GenBank/DDBJ databases">
        <title>The complete genomes of actinobacterial strains from the NBC collection.</title>
        <authorList>
            <person name="Joergensen T.S."/>
            <person name="Alvarez Arevalo M."/>
            <person name="Sterndorff E.B."/>
            <person name="Faurdal D."/>
            <person name="Vuksanovic O."/>
            <person name="Mourched A.-S."/>
            <person name="Charusanti P."/>
            <person name="Shaw S."/>
            <person name="Blin K."/>
            <person name="Weber T."/>
        </authorList>
    </citation>
    <scope>NUCLEOTIDE SEQUENCE</scope>
    <source>
        <strain evidence="1">NBC_00049</strain>
    </source>
</reference>
<evidence type="ECO:0000313" key="1">
    <source>
        <dbReference type="EMBL" id="WTU76423.1"/>
    </source>
</evidence>
<dbReference type="EMBL" id="CP108264">
    <property type="protein sequence ID" value="WTU76423.1"/>
    <property type="molecule type" value="Genomic_DNA"/>
</dbReference>
<accession>A0AAU2JV48</accession>
<dbReference type="AlphaFoldDB" id="A0AAU2JV48"/>
<organism evidence="1">
    <name type="scientific">Streptomyces sp. NBC_00049</name>
    <dbReference type="NCBI Taxonomy" id="2903617"/>
    <lineage>
        <taxon>Bacteria</taxon>
        <taxon>Bacillati</taxon>
        <taxon>Actinomycetota</taxon>
        <taxon>Actinomycetes</taxon>
        <taxon>Kitasatosporales</taxon>
        <taxon>Streptomycetaceae</taxon>
        <taxon>Streptomyces</taxon>
    </lineage>
</organism>
<proteinExistence type="predicted"/>